<gene>
    <name evidence="2" type="ORF">CSSPTR1EN2_LOCUS20806</name>
</gene>
<feature type="region of interest" description="Disordered" evidence="1">
    <location>
        <begin position="368"/>
        <end position="387"/>
    </location>
</feature>
<organism evidence="2 3">
    <name type="scientific">Sphagnum troendelagicum</name>
    <dbReference type="NCBI Taxonomy" id="128251"/>
    <lineage>
        <taxon>Eukaryota</taxon>
        <taxon>Viridiplantae</taxon>
        <taxon>Streptophyta</taxon>
        <taxon>Embryophyta</taxon>
        <taxon>Bryophyta</taxon>
        <taxon>Sphagnophytina</taxon>
        <taxon>Sphagnopsida</taxon>
        <taxon>Sphagnales</taxon>
        <taxon>Sphagnaceae</taxon>
        <taxon>Sphagnum</taxon>
    </lineage>
</organism>
<feature type="region of interest" description="Disordered" evidence="1">
    <location>
        <begin position="1"/>
        <end position="32"/>
    </location>
</feature>
<sequence>MGGRRGSGRGRKRDSFSTGVESTWKRHDKVPVPRNSQYDIKALPENLSSQWDQPTGDWYGKADILSVINWDDSGVKEAWELAKERKCSTQSCLDLNPDLYIDNNIDWNTRTSCSVPESADVCNSIAEGKKGYIHENVTTPPRPHSPVILGIPEVNSMASMNGWDGNLPVVPSGWENHVVHCDGWGAIDPQPPDMLPKTDNWGWEPLPVPEPVTNQPVSLAAHEGWNNDGGIQMACQTMWTNDGMEGKAGSRLNDRVLPFGHISGWGSGAANECLTPTTTQPPIAAEAAQVAAWGNNFQENRGTAHVYGWDDYPCYTDVVPQEDSNVRHTAGCPSYTTNNLYHGSGKVHVDNSQRASYTEAPELLQARRQDPRSFPKHSTCQQGQNSNIHLSSAKQWGTKQVWGMPPTFSHATKLY</sequence>
<evidence type="ECO:0000313" key="3">
    <source>
        <dbReference type="Proteomes" id="UP001497512"/>
    </source>
</evidence>
<feature type="compositionally biased region" description="Polar residues" evidence="1">
    <location>
        <begin position="376"/>
        <end position="387"/>
    </location>
</feature>
<dbReference type="EMBL" id="OZ019899">
    <property type="protein sequence ID" value="CAK9231627.1"/>
    <property type="molecule type" value="Genomic_DNA"/>
</dbReference>
<proteinExistence type="predicted"/>
<feature type="compositionally biased region" description="Basic residues" evidence="1">
    <location>
        <begin position="1"/>
        <end position="12"/>
    </location>
</feature>
<evidence type="ECO:0000313" key="2">
    <source>
        <dbReference type="EMBL" id="CAK9231627.1"/>
    </source>
</evidence>
<evidence type="ECO:0000256" key="1">
    <source>
        <dbReference type="SAM" id="MobiDB-lite"/>
    </source>
</evidence>
<accession>A0ABP0UWD4</accession>
<keyword evidence="3" id="KW-1185">Reference proteome</keyword>
<reference evidence="2" key="1">
    <citation type="submission" date="2024-02" db="EMBL/GenBank/DDBJ databases">
        <authorList>
            <consortium name="ELIXIR-Norway"/>
            <consortium name="Elixir Norway"/>
        </authorList>
    </citation>
    <scope>NUCLEOTIDE SEQUENCE</scope>
</reference>
<name>A0ABP0UWD4_9BRYO</name>
<dbReference type="Proteomes" id="UP001497512">
    <property type="component" value="Chromosome 7"/>
</dbReference>
<protein>
    <submittedName>
        <fullName evidence="2">Uncharacterized protein</fullName>
    </submittedName>
</protein>